<dbReference type="Proteomes" id="UP000681967">
    <property type="component" value="Unassembled WGS sequence"/>
</dbReference>
<evidence type="ECO:0000313" key="2">
    <source>
        <dbReference type="EMBL" id="CAF1569738.1"/>
    </source>
</evidence>
<dbReference type="EMBL" id="CAJNOW010009761">
    <property type="protein sequence ID" value="CAF1569738.1"/>
    <property type="molecule type" value="Genomic_DNA"/>
</dbReference>
<gene>
    <name evidence="5" type="ORF">BYL167_LOCUS16873</name>
    <name evidence="1" type="ORF">CJN711_LOCUS27648</name>
    <name evidence="4" type="ORF">GIL414_LOCUS12649</name>
    <name evidence="2" type="ORF">KQP761_LOCUS19062</name>
    <name evidence="3" type="ORF">MBJ925_LOCUS1639</name>
    <name evidence="6" type="ORF">SMN809_LOCUS17630</name>
</gene>
<dbReference type="Proteomes" id="UP000676336">
    <property type="component" value="Unassembled WGS sequence"/>
</dbReference>
<dbReference type="EMBL" id="CAJOBH010006537">
    <property type="protein sequence ID" value="CAF4059372.1"/>
    <property type="molecule type" value="Genomic_DNA"/>
</dbReference>
<evidence type="ECO:0000313" key="7">
    <source>
        <dbReference type="Proteomes" id="UP000663855"/>
    </source>
</evidence>
<dbReference type="Proteomes" id="UP000663834">
    <property type="component" value="Unassembled WGS sequence"/>
</dbReference>
<evidence type="ECO:0000313" key="1">
    <source>
        <dbReference type="EMBL" id="CAF1508245.1"/>
    </source>
</evidence>
<comment type="caution">
    <text evidence="1">The sequence shown here is derived from an EMBL/GenBank/DDBJ whole genome shotgun (WGS) entry which is preliminary data.</text>
</comment>
<evidence type="ECO:0000313" key="5">
    <source>
        <dbReference type="EMBL" id="CAF4059372.1"/>
    </source>
</evidence>
<dbReference type="EMBL" id="CAJNOV010013089">
    <property type="protein sequence ID" value="CAF1508245.1"/>
    <property type="molecule type" value="Genomic_DNA"/>
</dbReference>
<name>A0A815TMY0_9BILA</name>
<organism evidence="1 7">
    <name type="scientific">Rotaria magnacalcarata</name>
    <dbReference type="NCBI Taxonomy" id="392030"/>
    <lineage>
        <taxon>Eukaryota</taxon>
        <taxon>Metazoa</taxon>
        <taxon>Spiralia</taxon>
        <taxon>Gnathifera</taxon>
        <taxon>Rotifera</taxon>
        <taxon>Eurotatoria</taxon>
        <taxon>Bdelloidea</taxon>
        <taxon>Philodinida</taxon>
        <taxon>Philodinidae</taxon>
        <taxon>Rotaria</taxon>
    </lineage>
</organism>
<evidence type="ECO:0000313" key="6">
    <source>
        <dbReference type="EMBL" id="CAF4107221.1"/>
    </source>
</evidence>
<dbReference type="Proteomes" id="UP000663824">
    <property type="component" value="Unassembled WGS sequence"/>
</dbReference>
<evidence type="ECO:0000313" key="4">
    <source>
        <dbReference type="EMBL" id="CAF4017131.1"/>
    </source>
</evidence>
<dbReference type="OrthoDB" id="10436904at2759"/>
<reference evidence="1" key="1">
    <citation type="submission" date="2021-02" db="EMBL/GenBank/DDBJ databases">
        <authorList>
            <person name="Nowell W R."/>
        </authorList>
    </citation>
    <scope>NUCLEOTIDE SEQUENCE</scope>
</reference>
<evidence type="ECO:0000313" key="3">
    <source>
        <dbReference type="EMBL" id="CAF1919140.1"/>
    </source>
</evidence>
<sequence length="187" mass="22002">MELFDKAEEYYQRCLIPPLVENKQNHNLIYKKLAILAERRPRNLAETHWKTATDFFINVNSHLESYKVDILHKLNDQIFNKNNFFDVHQLFSHFQAFFSKDLDTFGYDCLCTTKNYETLSVLLPIQGNLEQALEHNYNCLDIEVKLLPNNHPKLAKTYEVIGDLNPLTNTQHQALISYQNKIQISSR</sequence>
<dbReference type="Proteomes" id="UP000663855">
    <property type="component" value="Unassembled WGS sequence"/>
</dbReference>
<dbReference type="InterPro" id="IPR011990">
    <property type="entry name" value="TPR-like_helical_dom_sf"/>
</dbReference>
<accession>A0A815TMY0</accession>
<dbReference type="Gene3D" id="1.25.40.10">
    <property type="entry name" value="Tetratricopeptide repeat domain"/>
    <property type="match status" value="1"/>
</dbReference>
<dbReference type="EMBL" id="CAJNRE010000106">
    <property type="protein sequence ID" value="CAF1919140.1"/>
    <property type="molecule type" value="Genomic_DNA"/>
</dbReference>
<protein>
    <submittedName>
        <fullName evidence="1">Uncharacterized protein</fullName>
    </submittedName>
</protein>
<dbReference type="AlphaFoldDB" id="A0A815TMY0"/>
<dbReference type="EMBL" id="CAJOBJ010004970">
    <property type="protein sequence ID" value="CAF4017131.1"/>
    <property type="molecule type" value="Genomic_DNA"/>
</dbReference>
<dbReference type="Proteomes" id="UP000681720">
    <property type="component" value="Unassembled WGS sequence"/>
</dbReference>
<dbReference type="EMBL" id="CAJOBI010008228">
    <property type="protein sequence ID" value="CAF4107221.1"/>
    <property type="molecule type" value="Genomic_DNA"/>
</dbReference>
<proteinExistence type="predicted"/>